<proteinExistence type="predicted"/>
<protein>
    <submittedName>
        <fullName evidence="1">Uncharacterized protein</fullName>
    </submittedName>
</protein>
<reference evidence="1" key="2">
    <citation type="submission" date="2025-09" db="UniProtKB">
        <authorList>
            <consortium name="Ensembl"/>
        </authorList>
    </citation>
    <scope>IDENTIFICATION</scope>
</reference>
<dbReference type="Ensembl" id="ENSDLAT00005003918.2">
    <property type="protein sequence ID" value="ENSDLAP00005003790.2"/>
    <property type="gene ID" value="ENSDLAG00005001712.2"/>
</dbReference>
<dbReference type="AlphaFoldDB" id="A0A8C4GEY2"/>
<evidence type="ECO:0000313" key="1">
    <source>
        <dbReference type="Ensembl" id="ENSDLAP00005003790.2"/>
    </source>
</evidence>
<organism evidence="1 2">
    <name type="scientific">Dicentrarchus labrax</name>
    <name type="common">European seabass</name>
    <name type="synonym">Morone labrax</name>
    <dbReference type="NCBI Taxonomy" id="13489"/>
    <lineage>
        <taxon>Eukaryota</taxon>
        <taxon>Metazoa</taxon>
        <taxon>Chordata</taxon>
        <taxon>Craniata</taxon>
        <taxon>Vertebrata</taxon>
        <taxon>Euteleostomi</taxon>
        <taxon>Actinopterygii</taxon>
        <taxon>Neopterygii</taxon>
        <taxon>Teleostei</taxon>
        <taxon>Neoteleostei</taxon>
        <taxon>Acanthomorphata</taxon>
        <taxon>Eupercaria</taxon>
        <taxon>Moronidae</taxon>
        <taxon>Dicentrarchus</taxon>
    </lineage>
</organism>
<sequence length="137" mass="15826">MLWYVLAFTYYYHTLHGHKYVDARLLHLYVIVTHVPPKTMCLLFRGRLPLIAGASVRSGLCSGQSKEIVIGNCVVCIYHHVLSDNGYYCTTKAVKTALFTLLSPFLFINLHIHEQLRQQALKLIRKHENFEKILIVQ</sequence>
<evidence type="ECO:0000313" key="2">
    <source>
        <dbReference type="Proteomes" id="UP000694389"/>
    </source>
</evidence>
<reference evidence="1" key="1">
    <citation type="submission" date="2025-08" db="UniProtKB">
        <authorList>
            <consortium name="Ensembl"/>
        </authorList>
    </citation>
    <scope>IDENTIFICATION</scope>
</reference>
<name>A0A8C4GEY2_DICLA</name>
<keyword evidence="2" id="KW-1185">Reference proteome</keyword>
<dbReference type="Proteomes" id="UP000694389">
    <property type="component" value="Unassembled WGS sequence"/>
</dbReference>
<accession>A0A8C4GEY2</accession>